<dbReference type="GO" id="GO:0009253">
    <property type="term" value="P:peptidoglycan catabolic process"/>
    <property type="evidence" value="ECO:0007669"/>
    <property type="project" value="InterPro"/>
</dbReference>
<name>A0A815LJ75_9BILA</name>
<organism evidence="3 4">
    <name type="scientific">Rotaria sordida</name>
    <dbReference type="NCBI Taxonomy" id="392033"/>
    <lineage>
        <taxon>Eukaryota</taxon>
        <taxon>Metazoa</taxon>
        <taxon>Spiralia</taxon>
        <taxon>Gnathifera</taxon>
        <taxon>Rotifera</taxon>
        <taxon>Eurotatoria</taxon>
        <taxon>Bdelloidea</taxon>
        <taxon>Philodinida</taxon>
        <taxon>Philodinidae</taxon>
        <taxon>Rotaria</taxon>
    </lineage>
</organism>
<reference evidence="3" key="1">
    <citation type="submission" date="2021-02" db="EMBL/GenBank/DDBJ databases">
        <authorList>
            <person name="Nowell W R."/>
        </authorList>
    </citation>
    <scope>NUCLEOTIDE SEQUENCE</scope>
</reference>
<dbReference type="InterPro" id="IPR036505">
    <property type="entry name" value="Amidase/PGRP_sf"/>
</dbReference>
<dbReference type="InterPro" id="IPR015510">
    <property type="entry name" value="PGRP"/>
</dbReference>
<evidence type="ECO:0000259" key="2">
    <source>
        <dbReference type="SMART" id="SM00701"/>
    </source>
</evidence>
<dbReference type="AlphaFoldDB" id="A0A815LJ75"/>
<evidence type="ECO:0000313" key="4">
    <source>
        <dbReference type="Proteomes" id="UP000663889"/>
    </source>
</evidence>
<evidence type="ECO:0000256" key="1">
    <source>
        <dbReference type="ARBA" id="ARBA00007553"/>
    </source>
</evidence>
<proteinExistence type="inferred from homology"/>
<dbReference type="CDD" id="cd06583">
    <property type="entry name" value="PGRP"/>
    <property type="match status" value="1"/>
</dbReference>
<accession>A0A815LJ75</accession>
<protein>
    <recommendedName>
        <fullName evidence="2">Peptidoglycan recognition protein family domain-containing protein</fullName>
    </recommendedName>
</protein>
<dbReference type="EMBL" id="CAJNOU010003803">
    <property type="protein sequence ID" value="CAF1410679.1"/>
    <property type="molecule type" value="Genomic_DNA"/>
</dbReference>
<dbReference type="PANTHER" id="PTHR11022:SF41">
    <property type="entry name" value="PEPTIDOGLYCAN-RECOGNITION PROTEIN LC-RELATED"/>
    <property type="match status" value="1"/>
</dbReference>
<dbReference type="SMART" id="SM00701">
    <property type="entry name" value="PGRP"/>
    <property type="match status" value="1"/>
</dbReference>
<dbReference type="InterPro" id="IPR002502">
    <property type="entry name" value="Amidase_domain"/>
</dbReference>
<feature type="domain" description="Peptidoglycan recognition protein family" evidence="2">
    <location>
        <begin position="55"/>
        <end position="160"/>
    </location>
</feature>
<dbReference type="GO" id="GO:0008270">
    <property type="term" value="F:zinc ion binding"/>
    <property type="evidence" value="ECO:0007669"/>
    <property type="project" value="InterPro"/>
</dbReference>
<evidence type="ECO:0000313" key="3">
    <source>
        <dbReference type="EMBL" id="CAF1410679.1"/>
    </source>
</evidence>
<dbReference type="SUPFAM" id="SSF55846">
    <property type="entry name" value="N-acetylmuramoyl-L-alanine amidase-like"/>
    <property type="match status" value="1"/>
</dbReference>
<comment type="similarity">
    <text evidence="1">Belongs to the N-acetylmuramoyl-L-alanine amidase 2 family.</text>
</comment>
<dbReference type="PANTHER" id="PTHR11022">
    <property type="entry name" value="PEPTIDOGLYCAN RECOGNITION PROTEIN"/>
    <property type="match status" value="1"/>
</dbReference>
<dbReference type="Proteomes" id="UP000663889">
    <property type="component" value="Unassembled WGS sequence"/>
</dbReference>
<dbReference type="GO" id="GO:0008745">
    <property type="term" value="F:N-acetylmuramoyl-L-alanine amidase activity"/>
    <property type="evidence" value="ECO:0007669"/>
    <property type="project" value="InterPro"/>
</dbReference>
<sequence>MLSSSSSNNDNDDSNIVDLLYNLCKENEVEKVQSILPCIDDINIINKIQSSTGCPNILKRSSWNARLYTNRENLTTLPVPNIVIHELEDLNSIMNQQDCITQIKELQNYDMDTQYYADIGYNFLLCGDNGDQQQIYTGRGWKFVGAHCISYNKRSLGKNEFLF</sequence>
<dbReference type="Gene3D" id="3.40.80.10">
    <property type="entry name" value="Peptidoglycan recognition protein-like"/>
    <property type="match status" value="1"/>
</dbReference>
<gene>
    <name evidence="3" type="ORF">SEV965_LOCUS31848</name>
</gene>
<comment type="caution">
    <text evidence="3">The sequence shown here is derived from an EMBL/GenBank/DDBJ whole genome shotgun (WGS) entry which is preliminary data.</text>
</comment>
<dbReference type="InterPro" id="IPR006619">
    <property type="entry name" value="PGRP_domain_met/bac"/>
</dbReference>